<dbReference type="InterPro" id="IPR051087">
    <property type="entry name" value="Mitochondrial_ACSM"/>
</dbReference>
<dbReference type="PROSITE" id="PS00455">
    <property type="entry name" value="AMP_BINDING"/>
    <property type="match status" value="1"/>
</dbReference>
<keyword evidence="4" id="KW-0067">ATP-binding</keyword>
<dbReference type="PANTHER" id="PTHR43605:SF10">
    <property type="entry name" value="ACYL-COA SYNTHETASE MEDIUM CHAIN FAMILY MEMBER 3"/>
    <property type="match status" value="1"/>
</dbReference>
<dbReference type="RefSeq" id="WP_186935476.1">
    <property type="nucleotide sequence ID" value="NZ_JACOPS010000003.1"/>
</dbReference>
<evidence type="ECO:0000259" key="6">
    <source>
        <dbReference type="Pfam" id="PF13193"/>
    </source>
</evidence>
<evidence type="ECO:0000256" key="2">
    <source>
        <dbReference type="ARBA" id="ARBA00022598"/>
    </source>
</evidence>
<accession>A0ABR7HLH2</accession>
<organism evidence="7 8">
    <name type="scientific">Ruminococcus intestinalis</name>
    <dbReference type="NCBI Taxonomy" id="2763066"/>
    <lineage>
        <taxon>Bacteria</taxon>
        <taxon>Bacillati</taxon>
        <taxon>Bacillota</taxon>
        <taxon>Clostridia</taxon>
        <taxon>Eubacteriales</taxon>
        <taxon>Oscillospiraceae</taxon>
        <taxon>Ruminococcus</taxon>
    </lineage>
</organism>
<comment type="similarity">
    <text evidence="1">Belongs to the ATP-dependent AMP-binding enzyme family.</text>
</comment>
<dbReference type="InterPro" id="IPR020845">
    <property type="entry name" value="AMP-binding_CS"/>
</dbReference>
<dbReference type="Pfam" id="PF13193">
    <property type="entry name" value="AMP-binding_C"/>
    <property type="match status" value="1"/>
</dbReference>
<dbReference type="Proteomes" id="UP000636755">
    <property type="component" value="Unassembled WGS sequence"/>
</dbReference>
<dbReference type="InterPro" id="IPR045851">
    <property type="entry name" value="AMP-bd_C_sf"/>
</dbReference>
<dbReference type="InterPro" id="IPR025110">
    <property type="entry name" value="AMP-bd_C"/>
</dbReference>
<evidence type="ECO:0000256" key="3">
    <source>
        <dbReference type="ARBA" id="ARBA00022741"/>
    </source>
</evidence>
<feature type="domain" description="AMP-dependent synthetase/ligase" evidence="5">
    <location>
        <begin position="37"/>
        <end position="395"/>
    </location>
</feature>
<dbReference type="Pfam" id="PF00501">
    <property type="entry name" value="AMP-binding"/>
    <property type="match status" value="1"/>
</dbReference>
<keyword evidence="8" id="KW-1185">Reference proteome</keyword>
<evidence type="ECO:0000313" key="8">
    <source>
        <dbReference type="Proteomes" id="UP000636755"/>
    </source>
</evidence>
<protein>
    <submittedName>
        <fullName evidence="7">AMP-binding protein</fullName>
    </submittedName>
</protein>
<name>A0ABR7HLH2_9FIRM</name>
<gene>
    <name evidence="7" type="ORF">H8R91_07295</name>
</gene>
<dbReference type="SUPFAM" id="SSF56801">
    <property type="entry name" value="Acetyl-CoA synthetase-like"/>
    <property type="match status" value="1"/>
</dbReference>
<dbReference type="EMBL" id="JACOPS010000003">
    <property type="protein sequence ID" value="MBC5728322.1"/>
    <property type="molecule type" value="Genomic_DNA"/>
</dbReference>
<proteinExistence type="inferred from homology"/>
<dbReference type="InterPro" id="IPR000873">
    <property type="entry name" value="AMP-dep_synth/lig_dom"/>
</dbReference>
<dbReference type="Gene3D" id="3.30.300.30">
    <property type="match status" value="1"/>
</dbReference>
<reference evidence="7 8" key="1">
    <citation type="submission" date="2020-08" db="EMBL/GenBank/DDBJ databases">
        <title>Genome public.</title>
        <authorList>
            <person name="Liu C."/>
            <person name="Sun Q."/>
        </authorList>
    </citation>
    <scope>NUCLEOTIDE SEQUENCE [LARGE SCALE GENOMIC DNA]</scope>
    <source>
        <strain evidence="7 8">NSJ-71</strain>
    </source>
</reference>
<evidence type="ECO:0000313" key="7">
    <source>
        <dbReference type="EMBL" id="MBC5728322.1"/>
    </source>
</evidence>
<keyword evidence="3" id="KW-0547">Nucleotide-binding</keyword>
<feature type="domain" description="AMP-binding enzyme C-terminal" evidence="6">
    <location>
        <begin position="458"/>
        <end position="536"/>
    </location>
</feature>
<dbReference type="PANTHER" id="PTHR43605">
    <property type="entry name" value="ACYL-COENZYME A SYNTHETASE"/>
    <property type="match status" value="1"/>
</dbReference>
<evidence type="ECO:0000256" key="4">
    <source>
        <dbReference type="ARBA" id="ARBA00022840"/>
    </source>
</evidence>
<sequence>MQLYKQFCNEEFNSDNTLKSFKLKFEDNYNFGYDVLDKMAEKAPNDIALVWTNPEGEERIFTFADLSRLSNKAANVFLKYGIKKGDRVLLMLKRNYEYWYIVTALHKLGVVAIPATNMLTAEDISYRVNVANIKMAVCTPDSETIEHLLTAANQENSLKTVFVAREDFDGTVNITKEIENASDELERVETKADEPMLIYFTSGTTGYPKAVVHNHIYSLCHIISAKYWQNVKEGGLHFSIAETGWAKASYGKIYGQWLCGCAVMAFDFDKFSPSKILKVIEKFKVTSFCAPPTAYRYFVKKGMQKYDLSSLEYLTTAGEALNPIVAEAVYQQTGLHPMEGYGQSETTLLIANLNGTHGKTGSIGKPSPMYNIKLVDSNGDEVKQGETGEIVVVPPKDRKQYGIFTGYIGDEQMYQYAWRNGMYHTNDTAYMDEDGYFWYVGRADDLIKTRGYRVGPFEIENVLMKHPAVLECAVIGVPDDSRGQAIKAIIKTVDGCEADKNLVNEIKGFSNKRLASYKWIQYIEFTDEMPKTASGKIKRVALKARA</sequence>
<keyword evidence="2" id="KW-0436">Ligase</keyword>
<dbReference type="InterPro" id="IPR042099">
    <property type="entry name" value="ANL_N_sf"/>
</dbReference>
<evidence type="ECO:0000259" key="5">
    <source>
        <dbReference type="Pfam" id="PF00501"/>
    </source>
</evidence>
<evidence type="ECO:0000256" key="1">
    <source>
        <dbReference type="ARBA" id="ARBA00006432"/>
    </source>
</evidence>
<comment type="caution">
    <text evidence="7">The sequence shown here is derived from an EMBL/GenBank/DDBJ whole genome shotgun (WGS) entry which is preliminary data.</text>
</comment>
<dbReference type="Gene3D" id="3.40.50.12780">
    <property type="entry name" value="N-terminal domain of ligase-like"/>
    <property type="match status" value="1"/>
</dbReference>